<keyword evidence="4" id="KW-0812">Transmembrane</keyword>
<evidence type="ECO:0000256" key="5">
    <source>
        <dbReference type="ARBA" id="ARBA00022741"/>
    </source>
</evidence>
<name>A0A9Q0S5N9_9DIPT</name>
<dbReference type="PANTHER" id="PTHR24221:SF654">
    <property type="entry name" value="ATP-BINDING CASSETTE SUB-FAMILY B MEMBER 6"/>
    <property type="match status" value="1"/>
</dbReference>
<dbReference type="InterPro" id="IPR017871">
    <property type="entry name" value="ABC_transporter-like_CS"/>
</dbReference>
<keyword evidence="12" id="KW-1185">Reference proteome</keyword>
<evidence type="ECO:0000313" key="11">
    <source>
        <dbReference type="EMBL" id="KAJ6644993.1"/>
    </source>
</evidence>
<dbReference type="Gene3D" id="3.40.1390.10">
    <property type="entry name" value="MurE/MurF, N-terminal domain"/>
    <property type="match status" value="1"/>
</dbReference>
<dbReference type="Gene3D" id="3.40.50.300">
    <property type="entry name" value="P-loop containing nucleotide triphosphate hydrolases"/>
    <property type="match status" value="1"/>
</dbReference>
<protein>
    <submittedName>
        <fullName evidence="11">UDP-3-O-acylglucosamine N-acyltransferase</fullName>
    </submittedName>
</protein>
<keyword evidence="8" id="KW-0472">Membrane</keyword>
<dbReference type="NCBIfam" id="NF002060">
    <property type="entry name" value="PRK00892.1"/>
    <property type="match status" value="1"/>
</dbReference>
<dbReference type="GO" id="GO:0016887">
    <property type="term" value="F:ATP hydrolysis activity"/>
    <property type="evidence" value="ECO:0007669"/>
    <property type="project" value="InterPro"/>
</dbReference>
<sequence length="648" mass="70578">MVAVQIYLLVYLYRSGQITVGSFAFVAATTFNIHEEVGYLLDNIVVSINPKIATVKTSYNFINAISDVIDKKNAKLLPVVKGEIKYENVTFGYDKRHNIFEDLSLTIKAEERVGIVGTSGAGKTSWVKCLLRYFDLQKGRILIDGYDICGVTQESLRSNIAVIPQDITMFHRSILENLQLAKYDATLQDIYDACTQARIHNDIEFMPQGYNTIVGERGVKLSGGQRQRIAIARAILKSAPILILDEATSALDTPTELLIQQSIRGILETTHATTIVIAHRLSTLLSMDRILVFEQGKIIEEGSHPMLLAQNGSYKKLWETQIEGFQELVSLPSYDDILIHDMETLEEAKSGDISFLINNKYLSQLQTTKASCCIVSENISILPNNKIILLKAKNPHFVYTLLVNLFYKPARVYPSEVMSSAYVSDSATIGANCYIGHNVVIEDNVIIGDNAIIEAGTFIGYGVIIGDNALIYSNVSISYSIIGDDVVILPGARIGQDGFGFSTNKGIHNKIFHSGIVKIGNNVEIGSNTTIDRGTSNDTIIGDLCRLDNLVQIGHNVKVGKGSIIVAQAGIAGSTKIGSYCALGGQAGVAGHLTIGDKAQLAAGAGVIQDVEAGSKVGGFPALPIKKWFRQFVILKQLAEKSKSDPQE</sequence>
<dbReference type="InterPro" id="IPR027417">
    <property type="entry name" value="P-loop_NTPase"/>
</dbReference>
<dbReference type="GO" id="GO:0016020">
    <property type="term" value="C:membrane"/>
    <property type="evidence" value="ECO:0007669"/>
    <property type="project" value="UniProtKB-SubCell"/>
</dbReference>
<dbReference type="InterPro" id="IPR003593">
    <property type="entry name" value="AAA+_ATPase"/>
</dbReference>
<dbReference type="OrthoDB" id="6500128at2759"/>
<comment type="caution">
    <text evidence="11">The sequence shown here is derived from an EMBL/GenBank/DDBJ whole genome shotgun (WGS) entry which is preliminary data.</text>
</comment>
<dbReference type="CDD" id="cd03352">
    <property type="entry name" value="LbH_LpxD"/>
    <property type="match status" value="1"/>
</dbReference>
<evidence type="ECO:0000256" key="7">
    <source>
        <dbReference type="ARBA" id="ARBA00022989"/>
    </source>
</evidence>
<dbReference type="NCBIfam" id="TIGR01853">
    <property type="entry name" value="lipid_A_lpxD"/>
    <property type="match status" value="1"/>
</dbReference>
<evidence type="ECO:0000256" key="1">
    <source>
        <dbReference type="ARBA" id="ARBA00004141"/>
    </source>
</evidence>
<dbReference type="EMBL" id="WJQU01000001">
    <property type="protein sequence ID" value="KAJ6644993.1"/>
    <property type="molecule type" value="Genomic_DNA"/>
</dbReference>
<keyword evidence="6" id="KW-0067">ATP-binding</keyword>
<dbReference type="SMART" id="SM00382">
    <property type="entry name" value="AAA"/>
    <property type="match status" value="1"/>
</dbReference>
<dbReference type="Pfam" id="PF00005">
    <property type="entry name" value="ABC_tran"/>
    <property type="match status" value="1"/>
</dbReference>
<dbReference type="InterPro" id="IPR039421">
    <property type="entry name" value="Type_1_exporter"/>
</dbReference>
<keyword evidence="3" id="KW-0808">Transferase</keyword>
<dbReference type="GO" id="GO:0016410">
    <property type="term" value="F:N-acyltransferase activity"/>
    <property type="evidence" value="ECO:0007669"/>
    <property type="project" value="InterPro"/>
</dbReference>
<dbReference type="SUPFAM" id="SSF51161">
    <property type="entry name" value="Trimeric LpxA-like enzymes"/>
    <property type="match status" value="1"/>
</dbReference>
<evidence type="ECO:0000259" key="10">
    <source>
        <dbReference type="PROSITE" id="PS50893"/>
    </source>
</evidence>
<dbReference type="Pfam" id="PF04613">
    <property type="entry name" value="LpxD"/>
    <property type="match status" value="1"/>
</dbReference>
<dbReference type="GO" id="GO:0034040">
    <property type="term" value="F:ATPase-coupled lipid transmembrane transporter activity"/>
    <property type="evidence" value="ECO:0007669"/>
    <property type="project" value="TreeGrafter"/>
</dbReference>
<dbReference type="PROSITE" id="PS00211">
    <property type="entry name" value="ABC_TRANSPORTER_1"/>
    <property type="match status" value="1"/>
</dbReference>
<dbReference type="PROSITE" id="PS50893">
    <property type="entry name" value="ABC_TRANSPORTER_2"/>
    <property type="match status" value="1"/>
</dbReference>
<dbReference type="AlphaFoldDB" id="A0A9Q0S5N9"/>
<dbReference type="PANTHER" id="PTHR24221">
    <property type="entry name" value="ATP-BINDING CASSETTE SUB-FAMILY B"/>
    <property type="match status" value="1"/>
</dbReference>
<evidence type="ECO:0000256" key="8">
    <source>
        <dbReference type="ARBA" id="ARBA00023136"/>
    </source>
</evidence>
<dbReference type="Gene3D" id="2.160.10.10">
    <property type="entry name" value="Hexapeptide repeat proteins"/>
    <property type="match status" value="1"/>
</dbReference>
<dbReference type="InterPro" id="IPR011004">
    <property type="entry name" value="Trimer_LpxA-like_sf"/>
</dbReference>
<feature type="domain" description="ABC transporter" evidence="10">
    <location>
        <begin position="84"/>
        <end position="320"/>
    </location>
</feature>
<dbReference type="HAMAP" id="MF_00523">
    <property type="entry name" value="LpxD"/>
    <property type="match status" value="1"/>
</dbReference>
<dbReference type="InterPro" id="IPR007691">
    <property type="entry name" value="LpxD"/>
</dbReference>
<organism evidence="11 12">
    <name type="scientific">Pseudolycoriella hygida</name>
    <dbReference type="NCBI Taxonomy" id="35572"/>
    <lineage>
        <taxon>Eukaryota</taxon>
        <taxon>Metazoa</taxon>
        <taxon>Ecdysozoa</taxon>
        <taxon>Arthropoda</taxon>
        <taxon>Hexapoda</taxon>
        <taxon>Insecta</taxon>
        <taxon>Pterygota</taxon>
        <taxon>Neoptera</taxon>
        <taxon>Endopterygota</taxon>
        <taxon>Diptera</taxon>
        <taxon>Nematocera</taxon>
        <taxon>Sciaroidea</taxon>
        <taxon>Sciaridae</taxon>
        <taxon>Pseudolycoriella</taxon>
    </lineage>
</organism>
<dbReference type="SUPFAM" id="SSF52540">
    <property type="entry name" value="P-loop containing nucleoside triphosphate hydrolases"/>
    <property type="match status" value="1"/>
</dbReference>
<evidence type="ECO:0000313" key="12">
    <source>
        <dbReference type="Proteomes" id="UP001151699"/>
    </source>
</evidence>
<gene>
    <name evidence="11" type="primary">lpxD</name>
    <name evidence="11" type="ORF">Bhyg_00190</name>
</gene>
<dbReference type="Pfam" id="PF00132">
    <property type="entry name" value="Hexapep"/>
    <property type="match status" value="1"/>
</dbReference>
<dbReference type="InterPro" id="IPR018357">
    <property type="entry name" value="Hexapep_transf_CS"/>
</dbReference>
<keyword evidence="2" id="KW-0813">Transport</keyword>
<evidence type="ECO:0000256" key="4">
    <source>
        <dbReference type="ARBA" id="ARBA00022692"/>
    </source>
</evidence>
<dbReference type="GO" id="GO:0009245">
    <property type="term" value="P:lipid A biosynthetic process"/>
    <property type="evidence" value="ECO:0007669"/>
    <property type="project" value="InterPro"/>
</dbReference>
<dbReference type="InterPro" id="IPR020573">
    <property type="entry name" value="UDP_GlcNAc_AcTrfase_non-rep"/>
</dbReference>
<evidence type="ECO:0000256" key="3">
    <source>
        <dbReference type="ARBA" id="ARBA00022679"/>
    </source>
</evidence>
<keyword evidence="5" id="KW-0547">Nucleotide-binding</keyword>
<dbReference type="PROSITE" id="PS00101">
    <property type="entry name" value="HEXAPEP_TRANSFERASES"/>
    <property type="match status" value="2"/>
</dbReference>
<proteinExistence type="inferred from homology"/>
<evidence type="ECO:0000256" key="9">
    <source>
        <dbReference type="ARBA" id="ARBA00024363"/>
    </source>
</evidence>
<comment type="subcellular location">
    <subcellularLocation>
        <location evidence="1">Membrane</location>
        <topology evidence="1">Multi-pass membrane protein</topology>
    </subcellularLocation>
</comment>
<dbReference type="InterPro" id="IPR003439">
    <property type="entry name" value="ABC_transporter-like_ATP-bd"/>
</dbReference>
<dbReference type="FunFam" id="3.40.50.300:FF:000287">
    <property type="entry name" value="Multidrug ABC transporter ATP-binding protein"/>
    <property type="match status" value="1"/>
</dbReference>
<reference evidence="11" key="1">
    <citation type="submission" date="2022-07" db="EMBL/GenBank/DDBJ databases">
        <authorList>
            <person name="Trinca V."/>
            <person name="Uliana J.V.C."/>
            <person name="Torres T.T."/>
            <person name="Ward R.J."/>
            <person name="Monesi N."/>
        </authorList>
    </citation>
    <scope>NUCLEOTIDE SEQUENCE</scope>
    <source>
        <strain evidence="11">HSMRA1968</strain>
        <tissue evidence="11">Whole embryos</tissue>
    </source>
</reference>
<comment type="similarity">
    <text evidence="9">Belongs to the ABC transporter superfamily. ABCB family. Heavy Metal importer (TC 3.A.1.210) subfamily.</text>
</comment>
<keyword evidence="7" id="KW-1133">Transmembrane helix</keyword>
<dbReference type="GO" id="GO:0005524">
    <property type="term" value="F:ATP binding"/>
    <property type="evidence" value="ECO:0007669"/>
    <property type="project" value="UniProtKB-KW"/>
</dbReference>
<evidence type="ECO:0000256" key="6">
    <source>
        <dbReference type="ARBA" id="ARBA00022840"/>
    </source>
</evidence>
<dbReference type="Proteomes" id="UP001151699">
    <property type="component" value="Chromosome A"/>
</dbReference>
<dbReference type="InterPro" id="IPR001451">
    <property type="entry name" value="Hexapep"/>
</dbReference>
<evidence type="ECO:0000256" key="2">
    <source>
        <dbReference type="ARBA" id="ARBA00022448"/>
    </source>
</evidence>
<accession>A0A9Q0S5N9</accession>